<evidence type="ECO:0000256" key="1">
    <source>
        <dbReference type="SAM" id="MobiDB-lite"/>
    </source>
</evidence>
<name>A0A9I9ECE0_CUCME</name>
<sequence>MGVGPTDVPLREVAWLASLLTESPIQTSRLGAKQLFQSILILFHYKGITTNGNEVGSEADFRAGRQSQLQSLLIRYRRAPSAMRGSPPSSRSLPGPW</sequence>
<dbReference type="AlphaFoldDB" id="A0A9I9ECE0"/>
<feature type="compositionally biased region" description="Low complexity" evidence="1">
    <location>
        <begin position="84"/>
        <end position="97"/>
    </location>
</feature>
<feature type="region of interest" description="Disordered" evidence="1">
    <location>
        <begin position="78"/>
        <end position="97"/>
    </location>
</feature>
<protein>
    <submittedName>
        <fullName evidence="2">Uncharacterized protein</fullName>
    </submittedName>
</protein>
<evidence type="ECO:0000313" key="2">
    <source>
        <dbReference type="EnsemblPlants" id="MELO3C031850.2.1"/>
    </source>
</evidence>
<dbReference type="EnsemblPlants" id="MELO3C031850.2.1">
    <property type="protein sequence ID" value="MELO3C031850.2.1"/>
    <property type="gene ID" value="MELO3C031850.2"/>
</dbReference>
<organism evidence="2">
    <name type="scientific">Cucumis melo</name>
    <name type="common">Muskmelon</name>
    <dbReference type="NCBI Taxonomy" id="3656"/>
    <lineage>
        <taxon>Eukaryota</taxon>
        <taxon>Viridiplantae</taxon>
        <taxon>Streptophyta</taxon>
        <taxon>Embryophyta</taxon>
        <taxon>Tracheophyta</taxon>
        <taxon>Spermatophyta</taxon>
        <taxon>Magnoliopsida</taxon>
        <taxon>eudicotyledons</taxon>
        <taxon>Gunneridae</taxon>
        <taxon>Pentapetalae</taxon>
        <taxon>rosids</taxon>
        <taxon>fabids</taxon>
        <taxon>Cucurbitales</taxon>
        <taxon>Cucurbitaceae</taxon>
        <taxon>Benincaseae</taxon>
        <taxon>Cucumis</taxon>
    </lineage>
</organism>
<dbReference type="Gramene" id="MELO3C031850.2.1">
    <property type="protein sequence ID" value="MELO3C031850.2.1"/>
    <property type="gene ID" value="MELO3C031850.2"/>
</dbReference>
<reference evidence="2" key="1">
    <citation type="submission" date="2023-03" db="UniProtKB">
        <authorList>
            <consortium name="EnsemblPlants"/>
        </authorList>
    </citation>
    <scope>IDENTIFICATION</scope>
</reference>
<proteinExistence type="predicted"/>
<accession>A0A9I9ECE0</accession>